<dbReference type="InterPro" id="IPR001173">
    <property type="entry name" value="Glyco_trans_2-like"/>
</dbReference>
<evidence type="ECO:0000256" key="3">
    <source>
        <dbReference type="ARBA" id="ARBA00022676"/>
    </source>
</evidence>
<sequence length="334" mass="35489">MADQPEVNERDVNEPEPRRPVALSIDVVVPVYGNWAMTRDCIEHLQRQGIAHTLIIVDDAGPDDTAERLRAEYPHVTLVEHKTNRGFAAACNSGIQAGTGDLVMLVNNDVQADPDMLERLAEAFTANPKLGSAAPLLFQPNGTIDAVGLCADPTLAGFLRFHGAAESQLSADAPALLGPYGAVAAFRRTALTEVGLLDEGIFMYGEELDLALRLSAAGWATTAVLASRGVHLGGATSGRGSAKQRERAGFGRGYLLRAYGVLTTRTGPRALATELIVCVGDLLLSRDLASTRGRLAGWRAGRHAEVRPATVPGLDATIGFVTSLRMRVGDYAAR</sequence>
<comment type="similarity">
    <text evidence="2">Belongs to the glycosyltransferase 2 family.</text>
</comment>
<keyword evidence="3" id="KW-0328">Glycosyltransferase</keyword>
<protein>
    <submittedName>
        <fullName evidence="6">Glycosyltransferase family 2 protein</fullName>
    </submittedName>
</protein>
<organism evidence="6 7">
    <name type="scientific">Cryobacterium melibiosiphilum</name>
    <dbReference type="NCBI Taxonomy" id="995039"/>
    <lineage>
        <taxon>Bacteria</taxon>
        <taxon>Bacillati</taxon>
        <taxon>Actinomycetota</taxon>
        <taxon>Actinomycetes</taxon>
        <taxon>Micrococcales</taxon>
        <taxon>Microbacteriaceae</taxon>
        <taxon>Cryobacterium</taxon>
    </lineage>
</organism>
<dbReference type="CDD" id="cd04186">
    <property type="entry name" value="GT_2_like_c"/>
    <property type="match status" value="1"/>
</dbReference>
<comment type="pathway">
    <text evidence="1">Cell wall biogenesis; cell wall polysaccharide biosynthesis.</text>
</comment>
<evidence type="ECO:0000313" key="7">
    <source>
        <dbReference type="Proteomes" id="UP000272015"/>
    </source>
</evidence>
<dbReference type="InterPro" id="IPR029044">
    <property type="entry name" value="Nucleotide-diphossugar_trans"/>
</dbReference>
<accession>A0A3A5MQV9</accession>
<dbReference type="PANTHER" id="PTHR43179:SF12">
    <property type="entry name" value="GALACTOFURANOSYLTRANSFERASE GLFT2"/>
    <property type="match status" value="1"/>
</dbReference>
<keyword evidence="4 6" id="KW-0808">Transferase</keyword>
<name>A0A3A5MQV9_9MICO</name>
<dbReference type="SUPFAM" id="SSF53448">
    <property type="entry name" value="Nucleotide-diphospho-sugar transferases"/>
    <property type="match status" value="1"/>
</dbReference>
<evidence type="ECO:0000256" key="2">
    <source>
        <dbReference type="ARBA" id="ARBA00006739"/>
    </source>
</evidence>
<dbReference type="EMBL" id="QZVS01000087">
    <property type="protein sequence ID" value="RJT87814.1"/>
    <property type="molecule type" value="Genomic_DNA"/>
</dbReference>
<gene>
    <name evidence="6" type="ORF">D6T64_13210</name>
</gene>
<evidence type="ECO:0000313" key="6">
    <source>
        <dbReference type="EMBL" id="RJT87814.1"/>
    </source>
</evidence>
<dbReference type="Pfam" id="PF00535">
    <property type="entry name" value="Glycos_transf_2"/>
    <property type="match status" value="1"/>
</dbReference>
<keyword evidence="7" id="KW-1185">Reference proteome</keyword>
<dbReference type="OrthoDB" id="9771846at2"/>
<dbReference type="Proteomes" id="UP000272015">
    <property type="component" value="Unassembled WGS sequence"/>
</dbReference>
<comment type="caution">
    <text evidence="6">The sequence shown here is derived from an EMBL/GenBank/DDBJ whole genome shotgun (WGS) entry which is preliminary data.</text>
</comment>
<dbReference type="AlphaFoldDB" id="A0A3A5MQV9"/>
<dbReference type="RefSeq" id="WP_119975150.1">
    <property type="nucleotide sequence ID" value="NZ_JBHSQA010000011.1"/>
</dbReference>
<dbReference type="PANTHER" id="PTHR43179">
    <property type="entry name" value="RHAMNOSYLTRANSFERASE WBBL"/>
    <property type="match status" value="1"/>
</dbReference>
<evidence type="ECO:0000256" key="1">
    <source>
        <dbReference type="ARBA" id="ARBA00004776"/>
    </source>
</evidence>
<dbReference type="GO" id="GO:0016757">
    <property type="term" value="F:glycosyltransferase activity"/>
    <property type="evidence" value="ECO:0007669"/>
    <property type="project" value="UniProtKB-KW"/>
</dbReference>
<reference evidence="6 7" key="1">
    <citation type="submission" date="2018-09" db="EMBL/GenBank/DDBJ databases">
        <title>Novel species of Cryobacterium.</title>
        <authorList>
            <person name="Liu Q."/>
            <person name="Xin Y.-H."/>
        </authorList>
    </citation>
    <scope>NUCLEOTIDE SEQUENCE [LARGE SCALE GENOMIC DNA]</scope>
    <source>
        <strain evidence="6 7">Hh39</strain>
    </source>
</reference>
<dbReference type="Gene3D" id="3.90.550.10">
    <property type="entry name" value="Spore Coat Polysaccharide Biosynthesis Protein SpsA, Chain A"/>
    <property type="match status" value="1"/>
</dbReference>
<feature type="domain" description="Glycosyltransferase 2-like" evidence="5">
    <location>
        <begin position="27"/>
        <end position="131"/>
    </location>
</feature>
<evidence type="ECO:0000256" key="4">
    <source>
        <dbReference type="ARBA" id="ARBA00022679"/>
    </source>
</evidence>
<proteinExistence type="inferred from homology"/>
<evidence type="ECO:0000259" key="5">
    <source>
        <dbReference type="Pfam" id="PF00535"/>
    </source>
</evidence>